<name>A0A3N1MKK9_9PROT</name>
<evidence type="ECO:0000313" key="3">
    <source>
        <dbReference type="Proteomes" id="UP000278222"/>
    </source>
</evidence>
<proteinExistence type="predicted"/>
<feature type="signal peptide" evidence="1">
    <location>
        <begin position="1"/>
        <end position="27"/>
    </location>
</feature>
<dbReference type="Proteomes" id="UP000278222">
    <property type="component" value="Unassembled WGS sequence"/>
</dbReference>
<organism evidence="2 3">
    <name type="scientific">Stella humosa</name>
    <dbReference type="NCBI Taxonomy" id="94"/>
    <lineage>
        <taxon>Bacteria</taxon>
        <taxon>Pseudomonadati</taxon>
        <taxon>Pseudomonadota</taxon>
        <taxon>Alphaproteobacteria</taxon>
        <taxon>Rhodospirillales</taxon>
        <taxon>Stellaceae</taxon>
        <taxon>Stella</taxon>
    </lineage>
</organism>
<evidence type="ECO:0000313" key="2">
    <source>
        <dbReference type="EMBL" id="ROQ03347.1"/>
    </source>
</evidence>
<keyword evidence="1" id="KW-0732">Signal</keyword>
<evidence type="ECO:0000256" key="1">
    <source>
        <dbReference type="SAM" id="SignalP"/>
    </source>
</evidence>
<gene>
    <name evidence="2" type="ORF">EDC65_0029</name>
</gene>
<reference evidence="2 3" key="1">
    <citation type="submission" date="2018-11" db="EMBL/GenBank/DDBJ databases">
        <title>Genomic Encyclopedia of Type Strains, Phase IV (KMG-IV): sequencing the most valuable type-strain genomes for metagenomic binning, comparative biology and taxonomic classification.</title>
        <authorList>
            <person name="Goeker M."/>
        </authorList>
    </citation>
    <scope>NUCLEOTIDE SEQUENCE [LARGE SCALE GENOMIC DNA]</scope>
    <source>
        <strain evidence="2 3">DSM 5900</strain>
    </source>
</reference>
<dbReference type="RefSeq" id="WP_123687675.1">
    <property type="nucleotide sequence ID" value="NZ_AP019700.1"/>
</dbReference>
<dbReference type="AlphaFoldDB" id="A0A3N1MKK9"/>
<dbReference type="EMBL" id="RJKX01000001">
    <property type="protein sequence ID" value="ROQ03347.1"/>
    <property type="molecule type" value="Genomic_DNA"/>
</dbReference>
<protein>
    <submittedName>
        <fullName evidence="2">Uncharacterized protein</fullName>
    </submittedName>
</protein>
<feature type="chain" id="PRO_5018160391" evidence="1">
    <location>
        <begin position="28"/>
        <end position="131"/>
    </location>
</feature>
<accession>A0A3N1MKK9</accession>
<dbReference type="OrthoDB" id="7282117at2"/>
<keyword evidence="3" id="KW-1185">Reference proteome</keyword>
<sequence length="131" mass="15357">MRKHRFALTAAIVLVLLAAVAAGDARAQVKGIDDPEYDPLTNPKPFDPRYEVREYFRQRMPTDWWASDPIYATSIFTITIFLPDRWRGNPTSAVAQLCPDRHSTLWQEDLERILVHPFHRKRPWPSIECRR</sequence>
<comment type="caution">
    <text evidence="2">The sequence shown here is derived from an EMBL/GenBank/DDBJ whole genome shotgun (WGS) entry which is preliminary data.</text>
</comment>